<dbReference type="GO" id="GO:0016853">
    <property type="term" value="F:isomerase activity"/>
    <property type="evidence" value="ECO:0007669"/>
    <property type="project" value="UniProtKB-KW"/>
</dbReference>
<dbReference type="PANTHER" id="PTHR42852:SF18">
    <property type="entry name" value="CHROMOSOME UNDETERMINED SCAFFOLD_47, WHOLE GENOME SHOTGUN SEQUENCE"/>
    <property type="match status" value="1"/>
</dbReference>
<dbReference type="InterPro" id="IPR000866">
    <property type="entry name" value="AhpC/TSA"/>
</dbReference>
<dbReference type="GO" id="GO:0016209">
    <property type="term" value="F:antioxidant activity"/>
    <property type="evidence" value="ECO:0007669"/>
    <property type="project" value="InterPro"/>
</dbReference>
<name>A0A7X0DM82_NOVIT</name>
<gene>
    <name evidence="2" type="ORF">FHS48_002176</name>
</gene>
<dbReference type="CDD" id="cd02966">
    <property type="entry name" value="TlpA_like_family"/>
    <property type="match status" value="1"/>
</dbReference>
<protein>
    <submittedName>
        <fullName evidence="2">Thiol-disulfide isomerase/thioredoxin</fullName>
    </submittedName>
</protein>
<dbReference type="PROSITE" id="PS51352">
    <property type="entry name" value="THIOREDOXIN_2"/>
    <property type="match status" value="1"/>
</dbReference>
<proteinExistence type="predicted"/>
<dbReference type="InterPro" id="IPR036249">
    <property type="entry name" value="Thioredoxin-like_sf"/>
</dbReference>
<comment type="caution">
    <text evidence="2">The sequence shown here is derived from an EMBL/GenBank/DDBJ whole genome shotgun (WGS) entry which is preliminary data.</text>
</comment>
<sequence>MLLVEEAEEEDVVMMLRLPGWNTARTKGRILRTAGTLRAILTITGVLATPQAVRAEQIVSTDAAPACSAEADKAGMRMLGTLVETVPPCRHQSPEVTDRAGQPVGLELWRGKVVLVNLWATWCQPCLKEMPSLMTLQRTLGGDRFQVVAISQDLGGARQVDPYLARNSLTGLDILLDPKGNAGRAFHAPGLPVSILLDPQGRQIARLTGEADWTNPAITARLKALIAATGPQ</sequence>
<dbReference type="InterPro" id="IPR013766">
    <property type="entry name" value="Thioredoxin_domain"/>
</dbReference>
<keyword evidence="2" id="KW-0413">Isomerase</keyword>
<evidence type="ECO:0000259" key="1">
    <source>
        <dbReference type="PROSITE" id="PS51352"/>
    </source>
</evidence>
<keyword evidence="3" id="KW-1185">Reference proteome</keyword>
<organism evidence="2 3">
    <name type="scientific">Novispirillum itersonii</name>
    <name type="common">Aquaspirillum itersonii</name>
    <dbReference type="NCBI Taxonomy" id="189"/>
    <lineage>
        <taxon>Bacteria</taxon>
        <taxon>Pseudomonadati</taxon>
        <taxon>Pseudomonadota</taxon>
        <taxon>Alphaproteobacteria</taxon>
        <taxon>Rhodospirillales</taxon>
        <taxon>Novispirillaceae</taxon>
        <taxon>Novispirillum</taxon>
    </lineage>
</organism>
<evidence type="ECO:0000313" key="3">
    <source>
        <dbReference type="Proteomes" id="UP000544872"/>
    </source>
</evidence>
<dbReference type="SUPFAM" id="SSF52833">
    <property type="entry name" value="Thioredoxin-like"/>
    <property type="match status" value="1"/>
</dbReference>
<dbReference type="InterPro" id="IPR050553">
    <property type="entry name" value="Thioredoxin_ResA/DsbE_sf"/>
</dbReference>
<feature type="domain" description="Thioredoxin" evidence="1">
    <location>
        <begin position="58"/>
        <end position="227"/>
    </location>
</feature>
<dbReference type="Pfam" id="PF00578">
    <property type="entry name" value="AhpC-TSA"/>
    <property type="match status" value="1"/>
</dbReference>
<dbReference type="EMBL" id="JACIIX010000007">
    <property type="protein sequence ID" value="MBB6210751.1"/>
    <property type="molecule type" value="Genomic_DNA"/>
</dbReference>
<dbReference type="AlphaFoldDB" id="A0A7X0DM82"/>
<dbReference type="Gene3D" id="3.40.30.10">
    <property type="entry name" value="Glutaredoxin"/>
    <property type="match status" value="1"/>
</dbReference>
<dbReference type="Proteomes" id="UP000544872">
    <property type="component" value="Unassembled WGS sequence"/>
</dbReference>
<reference evidence="2 3" key="1">
    <citation type="submission" date="2020-08" db="EMBL/GenBank/DDBJ databases">
        <title>Genomic Encyclopedia of Type Strains, Phase IV (KMG-IV): sequencing the most valuable type-strain genomes for metagenomic binning, comparative biology and taxonomic classification.</title>
        <authorList>
            <person name="Goeker M."/>
        </authorList>
    </citation>
    <scope>NUCLEOTIDE SEQUENCE [LARGE SCALE GENOMIC DNA]</scope>
    <source>
        <strain evidence="2 3">DSM 11590</strain>
    </source>
</reference>
<evidence type="ECO:0000313" key="2">
    <source>
        <dbReference type="EMBL" id="MBB6210751.1"/>
    </source>
</evidence>
<dbReference type="GO" id="GO:0016491">
    <property type="term" value="F:oxidoreductase activity"/>
    <property type="evidence" value="ECO:0007669"/>
    <property type="project" value="InterPro"/>
</dbReference>
<dbReference type="PANTHER" id="PTHR42852">
    <property type="entry name" value="THIOL:DISULFIDE INTERCHANGE PROTEIN DSBE"/>
    <property type="match status" value="1"/>
</dbReference>
<accession>A0A7X0DM82</accession>